<dbReference type="InterPro" id="IPR029063">
    <property type="entry name" value="SAM-dependent_MTases_sf"/>
</dbReference>
<reference evidence="4 6" key="2">
    <citation type="journal article" date="2013" name="Nature">
        <title>Insights into bilaterian evolution from three spiralian genomes.</title>
        <authorList>
            <person name="Simakov O."/>
            <person name="Marletaz F."/>
            <person name="Cho S.J."/>
            <person name="Edsinger-Gonzales E."/>
            <person name="Havlak P."/>
            <person name="Hellsten U."/>
            <person name="Kuo D.H."/>
            <person name="Larsson T."/>
            <person name="Lv J."/>
            <person name="Arendt D."/>
            <person name="Savage R."/>
            <person name="Osoegawa K."/>
            <person name="de Jong P."/>
            <person name="Grimwood J."/>
            <person name="Chapman J.A."/>
            <person name="Shapiro H."/>
            <person name="Aerts A."/>
            <person name="Otillar R.P."/>
            <person name="Terry A.Y."/>
            <person name="Boore J.L."/>
            <person name="Grigoriev I.V."/>
            <person name="Lindberg D.R."/>
            <person name="Seaver E.C."/>
            <person name="Weisblat D.A."/>
            <person name="Putnam N.H."/>
            <person name="Rokhsar D.S."/>
        </authorList>
    </citation>
    <scope>NUCLEOTIDE SEQUENCE</scope>
    <source>
        <strain evidence="4 6">I ESC-2004</strain>
    </source>
</reference>
<feature type="region of interest" description="Disordered" evidence="1">
    <location>
        <begin position="442"/>
        <end position="467"/>
    </location>
</feature>
<organism evidence="4">
    <name type="scientific">Capitella teleta</name>
    <name type="common">Polychaete worm</name>
    <dbReference type="NCBI Taxonomy" id="283909"/>
    <lineage>
        <taxon>Eukaryota</taxon>
        <taxon>Metazoa</taxon>
        <taxon>Spiralia</taxon>
        <taxon>Lophotrochozoa</taxon>
        <taxon>Annelida</taxon>
        <taxon>Polychaeta</taxon>
        <taxon>Sedentaria</taxon>
        <taxon>Scolecida</taxon>
        <taxon>Capitellidae</taxon>
        <taxon>Capitella</taxon>
    </lineage>
</organism>
<dbReference type="GO" id="GO:0032259">
    <property type="term" value="P:methylation"/>
    <property type="evidence" value="ECO:0007669"/>
    <property type="project" value="UniProtKB-KW"/>
</dbReference>
<keyword evidence="6" id="KW-1185">Reference proteome</keyword>
<keyword evidence="2" id="KW-0812">Transmembrane</keyword>
<evidence type="ECO:0000313" key="5">
    <source>
        <dbReference type="EnsemblMetazoa" id="CapteP210472"/>
    </source>
</evidence>
<dbReference type="OrthoDB" id="9991036at2759"/>
<dbReference type="GO" id="GO:0008168">
    <property type="term" value="F:methyltransferase activity"/>
    <property type="evidence" value="ECO:0007669"/>
    <property type="project" value="UniProtKB-KW"/>
</dbReference>
<evidence type="ECO:0000313" key="4">
    <source>
        <dbReference type="EMBL" id="ELU17186.1"/>
    </source>
</evidence>
<dbReference type="EMBL" id="AMQN01004099">
    <property type="status" value="NOT_ANNOTATED_CDS"/>
    <property type="molecule type" value="Genomic_DNA"/>
</dbReference>
<dbReference type="CDD" id="cd02440">
    <property type="entry name" value="AdoMet_MTases"/>
    <property type="match status" value="1"/>
</dbReference>
<dbReference type="EnsemblMetazoa" id="CapteT210472">
    <property type="protein sequence ID" value="CapteP210472"/>
    <property type="gene ID" value="CapteG210472"/>
</dbReference>
<dbReference type="EMBL" id="KB292627">
    <property type="protein sequence ID" value="ELU17186.1"/>
    <property type="molecule type" value="Genomic_DNA"/>
</dbReference>
<dbReference type="PANTHER" id="PTHR43861:SF1">
    <property type="entry name" value="TRANS-ACONITATE 2-METHYLTRANSFERASE"/>
    <property type="match status" value="1"/>
</dbReference>
<dbReference type="PANTHER" id="PTHR43861">
    <property type="entry name" value="TRANS-ACONITATE 2-METHYLTRANSFERASE-RELATED"/>
    <property type="match status" value="1"/>
</dbReference>
<reference evidence="5" key="3">
    <citation type="submission" date="2015-06" db="UniProtKB">
        <authorList>
            <consortium name="EnsemblMetazoa"/>
        </authorList>
    </citation>
    <scope>IDENTIFICATION</scope>
</reference>
<dbReference type="SUPFAM" id="SSF53335">
    <property type="entry name" value="S-adenosyl-L-methionine-dependent methyltransferases"/>
    <property type="match status" value="1"/>
</dbReference>
<evidence type="ECO:0000313" key="6">
    <source>
        <dbReference type="Proteomes" id="UP000014760"/>
    </source>
</evidence>
<dbReference type="AlphaFoldDB" id="R7VKB2"/>
<proteinExistence type="predicted"/>
<dbReference type="Gene3D" id="3.40.50.150">
    <property type="entry name" value="Vaccinia Virus protein VP39"/>
    <property type="match status" value="1"/>
</dbReference>
<accession>R7VKB2</accession>
<feature type="domain" description="Methyltransferase" evidence="3">
    <location>
        <begin position="586"/>
        <end position="709"/>
    </location>
</feature>
<sequence>MERPYYYKYPYRSRKNSLCNLDLKVKYPKMSRGWDVPVYLPRRSRTACQTSKCRKCTCIVLIQIAIFFACGVLFENHTRLLRGAVKVENFQAAALKIRGGFEMVTESTLYRNTPAEEELQDPEKQAEMFNAQGAVDEGEEYQPRDPAAKAMQSLLQERAQKKLNSNFDTFPRDPAQDAVAGVRVVLPDSDRLAPVIQDVPNNFAAIDQPFQSNGQLPAQVDITGNEAAPRNLLPLHDTQEDIKHDSSFGSFQDFKQARVKLFEKSGFDNHVESAQNVPTVQVQPVEPTIAQQINPLDNRMPQLLFEGAEPMNNNHVSANKEIPAQNYIQPDSVVALPVQNPIPADNIAALSAQNPIRVENVAALPAQNPIPVENVAALPAQNPIPVENVAALPVVESQQGVTILRPEPSLVEETQPFENPQLIQNQENLGPVAEAQPLPFQQDAQQPTNPPDVVQVEPEPEPEEKPVDPQAMTFVWLKAFEDSAKPNVVDCLSGVPIRAYNPNTPVTYFQSERNANDLVEHSAFRAAAFAKIHLEKTWLGGVAADEAHRDIQSSGLGSTQTTSLTIRNVLNTVVEEIKKLTGKPVIKMLDVGCGDMVWMHQFLMARDDIDFTGVEIVPQLTEHHQRSYAAFKNWKFVTTDILNVDINEKFDLIIARHLTAHLTNRDTMQALEKFSNSQGTFLLATTYPQEEVNTELQLTNPAVMNMRTVCIEHSAIDRWIVSPSIHNKGTISTHQNYSRSKLGKLDPDVGNPTH</sequence>
<name>R7VKB2_CAPTE</name>
<gene>
    <name evidence="4" type="ORF">CAPTEDRAFT_210472</name>
</gene>
<feature type="transmembrane region" description="Helical" evidence="2">
    <location>
        <begin position="56"/>
        <end position="74"/>
    </location>
</feature>
<evidence type="ECO:0000256" key="2">
    <source>
        <dbReference type="SAM" id="Phobius"/>
    </source>
</evidence>
<dbReference type="Pfam" id="PF13847">
    <property type="entry name" value="Methyltransf_31"/>
    <property type="match status" value="1"/>
</dbReference>
<protein>
    <recommendedName>
        <fullName evidence="3">Methyltransferase domain-containing protein</fullName>
    </recommendedName>
</protein>
<keyword evidence="2" id="KW-0472">Membrane</keyword>
<dbReference type="Proteomes" id="UP000014760">
    <property type="component" value="Unassembled WGS sequence"/>
</dbReference>
<feature type="compositionally biased region" description="Polar residues" evidence="1">
    <location>
        <begin position="730"/>
        <end position="739"/>
    </location>
</feature>
<evidence type="ECO:0000256" key="1">
    <source>
        <dbReference type="SAM" id="MobiDB-lite"/>
    </source>
</evidence>
<keyword evidence="2" id="KW-1133">Transmembrane helix</keyword>
<evidence type="ECO:0000259" key="3">
    <source>
        <dbReference type="Pfam" id="PF13847"/>
    </source>
</evidence>
<dbReference type="InterPro" id="IPR025714">
    <property type="entry name" value="Methyltranfer_dom"/>
</dbReference>
<dbReference type="HOGENOM" id="CLU_369300_0_0_1"/>
<reference evidence="6" key="1">
    <citation type="submission" date="2012-12" db="EMBL/GenBank/DDBJ databases">
        <authorList>
            <person name="Hellsten U."/>
            <person name="Grimwood J."/>
            <person name="Chapman J.A."/>
            <person name="Shapiro H."/>
            <person name="Aerts A."/>
            <person name="Otillar R.P."/>
            <person name="Terry A.Y."/>
            <person name="Boore J.L."/>
            <person name="Simakov O."/>
            <person name="Marletaz F."/>
            <person name="Cho S.-J."/>
            <person name="Edsinger-Gonzales E."/>
            <person name="Havlak P."/>
            <person name="Kuo D.-H."/>
            <person name="Larsson T."/>
            <person name="Lv J."/>
            <person name="Arendt D."/>
            <person name="Savage R."/>
            <person name="Osoegawa K."/>
            <person name="de Jong P."/>
            <person name="Lindberg D.R."/>
            <person name="Seaver E.C."/>
            <person name="Weisblat D.A."/>
            <person name="Putnam N.H."/>
            <person name="Grigoriev I.V."/>
            <person name="Rokhsar D.S."/>
        </authorList>
    </citation>
    <scope>NUCLEOTIDE SEQUENCE</scope>
    <source>
        <strain evidence="6">I ESC-2004</strain>
    </source>
</reference>
<feature type="region of interest" description="Disordered" evidence="1">
    <location>
        <begin position="730"/>
        <end position="754"/>
    </location>
</feature>